<feature type="region of interest" description="Disordered" evidence="7">
    <location>
        <begin position="636"/>
        <end position="665"/>
    </location>
</feature>
<keyword evidence="4" id="KW-0238">DNA-binding</keyword>
<feature type="compositionally biased region" description="Polar residues" evidence="7">
    <location>
        <begin position="91"/>
        <end position="114"/>
    </location>
</feature>
<dbReference type="Pfam" id="PF00172">
    <property type="entry name" value="Zn_clus"/>
    <property type="match status" value="1"/>
</dbReference>
<evidence type="ECO:0000256" key="3">
    <source>
        <dbReference type="ARBA" id="ARBA00023015"/>
    </source>
</evidence>
<evidence type="ECO:0000256" key="5">
    <source>
        <dbReference type="ARBA" id="ARBA00023163"/>
    </source>
</evidence>
<gene>
    <name evidence="9" type="ORF">CCHR01_09698</name>
</gene>
<dbReference type="SMART" id="SM00066">
    <property type="entry name" value="GAL4"/>
    <property type="match status" value="1"/>
</dbReference>
<feature type="compositionally biased region" description="Polar residues" evidence="7">
    <location>
        <begin position="653"/>
        <end position="665"/>
    </location>
</feature>
<organism evidence="9 10">
    <name type="scientific">Colletotrichum chrysophilum</name>
    <dbReference type="NCBI Taxonomy" id="1836956"/>
    <lineage>
        <taxon>Eukaryota</taxon>
        <taxon>Fungi</taxon>
        <taxon>Dikarya</taxon>
        <taxon>Ascomycota</taxon>
        <taxon>Pezizomycotina</taxon>
        <taxon>Sordariomycetes</taxon>
        <taxon>Hypocreomycetidae</taxon>
        <taxon>Glomerellales</taxon>
        <taxon>Glomerellaceae</taxon>
        <taxon>Colletotrichum</taxon>
        <taxon>Colletotrichum gloeosporioides species complex</taxon>
    </lineage>
</organism>
<keyword evidence="10" id="KW-1185">Reference proteome</keyword>
<evidence type="ECO:0000256" key="6">
    <source>
        <dbReference type="ARBA" id="ARBA00023242"/>
    </source>
</evidence>
<dbReference type="SUPFAM" id="SSF57701">
    <property type="entry name" value="Zn2/Cys6 DNA-binding domain"/>
    <property type="match status" value="1"/>
</dbReference>
<evidence type="ECO:0000259" key="8">
    <source>
        <dbReference type="PROSITE" id="PS50048"/>
    </source>
</evidence>
<dbReference type="PROSITE" id="PS00463">
    <property type="entry name" value="ZN2_CY6_FUNGAL_1"/>
    <property type="match status" value="1"/>
</dbReference>
<comment type="caution">
    <text evidence="9">The sequence shown here is derived from an EMBL/GenBank/DDBJ whole genome shotgun (WGS) entry which is preliminary data.</text>
</comment>
<evidence type="ECO:0000313" key="10">
    <source>
        <dbReference type="Proteomes" id="UP001243330"/>
    </source>
</evidence>
<dbReference type="Gene3D" id="4.10.240.10">
    <property type="entry name" value="Zn(2)-C6 fungal-type DNA-binding domain"/>
    <property type="match status" value="1"/>
</dbReference>
<keyword evidence="3" id="KW-0805">Transcription regulation</keyword>
<accession>A0AAD9AGG5</accession>
<dbReference type="PROSITE" id="PS50048">
    <property type="entry name" value="ZN2_CY6_FUNGAL_2"/>
    <property type="match status" value="1"/>
</dbReference>
<keyword evidence="6" id="KW-0539">Nucleus</keyword>
<feature type="domain" description="Zn(2)-C6 fungal-type" evidence="8">
    <location>
        <begin position="18"/>
        <end position="47"/>
    </location>
</feature>
<protein>
    <submittedName>
        <fullName evidence="9">C6 transcription factor</fullName>
    </submittedName>
</protein>
<evidence type="ECO:0000256" key="7">
    <source>
        <dbReference type="SAM" id="MobiDB-lite"/>
    </source>
</evidence>
<dbReference type="GO" id="GO:0008270">
    <property type="term" value="F:zinc ion binding"/>
    <property type="evidence" value="ECO:0007669"/>
    <property type="project" value="InterPro"/>
</dbReference>
<dbReference type="Proteomes" id="UP001243330">
    <property type="component" value="Unassembled WGS sequence"/>
</dbReference>
<dbReference type="SMART" id="SM00906">
    <property type="entry name" value="Fungal_trans"/>
    <property type="match status" value="1"/>
</dbReference>
<evidence type="ECO:0000256" key="1">
    <source>
        <dbReference type="ARBA" id="ARBA00004123"/>
    </source>
</evidence>
<dbReference type="GO" id="GO:0006351">
    <property type="term" value="P:DNA-templated transcription"/>
    <property type="evidence" value="ECO:0007669"/>
    <property type="project" value="InterPro"/>
</dbReference>
<dbReference type="InterPro" id="IPR036864">
    <property type="entry name" value="Zn2-C6_fun-type_DNA-bd_sf"/>
</dbReference>
<dbReference type="PANTHER" id="PTHR47540:SF6">
    <property type="entry name" value="ZN(II)2CYS6 TRANSCRIPTION FACTOR (EUROFUNG)"/>
    <property type="match status" value="1"/>
</dbReference>
<dbReference type="GO" id="GO:0000981">
    <property type="term" value="F:DNA-binding transcription factor activity, RNA polymerase II-specific"/>
    <property type="evidence" value="ECO:0007669"/>
    <property type="project" value="InterPro"/>
</dbReference>
<dbReference type="CDD" id="cd12148">
    <property type="entry name" value="fungal_TF_MHR"/>
    <property type="match status" value="1"/>
</dbReference>
<reference evidence="9" key="1">
    <citation type="submission" date="2023-01" db="EMBL/GenBank/DDBJ databases">
        <title>Colletotrichum chrysophilum M932 genome sequence.</title>
        <authorList>
            <person name="Baroncelli R."/>
        </authorList>
    </citation>
    <scope>NUCLEOTIDE SEQUENCE</scope>
    <source>
        <strain evidence="9">M932</strain>
    </source>
</reference>
<sequence length="709" mass="79048">MSTSFRDNERSSRRCNRACARCRDMKVRCSGTVPCTRCEKKKESCYFRPEETRITVSESYLRALETRTGRPRESLRHSARGLPLRRPRDLSQASVLSPPQSADISGQLDGQPTQNYGYIGGSARDHDHANPEDARLLYRDEQPLEGVLTSVRPSANDFETNPLVNDGESFALDSYGKYWFMGPTSSWAFCRRVLAAIGSHTPDPEPPLRPWDLETLNLTWNPIGLNEQPDVESLPSYEYAVFNLAAVKYHLGPFSEIIDYDEFDQRLKQFYESPATEAKHARYWYSQLLFVLAFGEAFNATGTSKSVPGVGYASRALSLLPTMIPMEKEPLRAAEALCLGALYLQALDLRLMSFQLIGQALRVCVLDGMHRHMPPQQVEPRHAQRCNTVFWSAYIIDREFSTLVGAPSSIRDEDITTKLPTEIANTAGAAALELHIQLSRLTARILNGVYGVDRNFDGSLVTETQSVLRLLAMVSINLSSYMSTTLRGADVKTSKVATRLVLSYHHCVVLTTRPLVMCVLQKRLATGSNDKSIPDGPISSLLQTCVASAVNTLKALKALGDDNLLDCFLPFQLEAAWSSAFLLKVLEVLSSGLVPDQSYLAEAHYIFDIMNQRGSPAAKLRKCDFERLEQLVSSFLGTPSQGNNEYPEEHLSSQEISSEQANAEGSHNIDPVESLQWDLFDKESGFALSPTELMDLAESLHMEDFFVAR</sequence>
<evidence type="ECO:0000256" key="4">
    <source>
        <dbReference type="ARBA" id="ARBA00023125"/>
    </source>
</evidence>
<dbReference type="InterPro" id="IPR001138">
    <property type="entry name" value="Zn2Cys6_DnaBD"/>
</dbReference>
<dbReference type="Pfam" id="PF04082">
    <property type="entry name" value="Fungal_trans"/>
    <property type="match status" value="1"/>
</dbReference>
<evidence type="ECO:0000313" key="9">
    <source>
        <dbReference type="EMBL" id="KAK1847671.1"/>
    </source>
</evidence>
<dbReference type="InterPro" id="IPR051711">
    <property type="entry name" value="Stress_Response_Reg"/>
</dbReference>
<evidence type="ECO:0000256" key="2">
    <source>
        <dbReference type="ARBA" id="ARBA00022723"/>
    </source>
</evidence>
<dbReference type="GO" id="GO:0045944">
    <property type="term" value="P:positive regulation of transcription by RNA polymerase II"/>
    <property type="evidence" value="ECO:0007669"/>
    <property type="project" value="TreeGrafter"/>
</dbReference>
<dbReference type="AlphaFoldDB" id="A0AAD9AGG5"/>
<name>A0AAD9AGG5_9PEZI</name>
<keyword evidence="2" id="KW-0479">Metal-binding</keyword>
<comment type="subcellular location">
    <subcellularLocation>
        <location evidence="1">Nucleus</location>
    </subcellularLocation>
</comment>
<keyword evidence="5" id="KW-0804">Transcription</keyword>
<proteinExistence type="predicted"/>
<dbReference type="InterPro" id="IPR007219">
    <property type="entry name" value="XnlR_reg_dom"/>
</dbReference>
<dbReference type="GO" id="GO:0043565">
    <property type="term" value="F:sequence-specific DNA binding"/>
    <property type="evidence" value="ECO:0007669"/>
    <property type="project" value="TreeGrafter"/>
</dbReference>
<dbReference type="CDD" id="cd00067">
    <property type="entry name" value="GAL4"/>
    <property type="match status" value="1"/>
</dbReference>
<feature type="region of interest" description="Disordered" evidence="7">
    <location>
        <begin position="65"/>
        <end position="114"/>
    </location>
</feature>
<dbReference type="GO" id="GO:0005634">
    <property type="term" value="C:nucleus"/>
    <property type="evidence" value="ECO:0007669"/>
    <property type="project" value="UniProtKB-SubCell"/>
</dbReference>
<dbReference type="EMBL" id="JAQOWY010000195">
    <property type="protein sequence ID" value="KAK1847671.1"/>
    <property type="molecule type" value="Genomic_DNA"/>
</dbReference>
<dbReference type="PANTHER" id="PTHR47540">
    <property type="entry name" value="THIAMINE REPRESSIBLE GENES REGULATORY PROTEIN THI5"/>
    <property type="match status" value="1"/>
</dbReference>
<feature type="compositionally biased region" description="Basic and acidic residues" evidence="7">
    <location>
        <begin position="65"/>
        <end position="76"/>
    </location>
</feature>